<dbReference type="Gene3D" id="3.10.20.310">
    <property type="entry name" value="membrane protein fhac"/>
    <property type="match status" value="1"/>
</dbReference>
<feature type="non-terminal residue" evidence="1">
    <location>
        <position position="266"/>
    </location>
</feature>
<evidence type="ECO:0000313" key="1">
    <source>
        <dbReference type="EMBL" id="EKC44420.1"/>
    </source>
</evidence>
<protein>
    <submittedName>
        <fullName evidence="1">Lipoprotein</fullName>
    </submittedName>
</protein>
<reference evidence="1" key="1">
    <citation type="journal article" date="2013" name="Environ. Microbiol.">
        <title>Microbiota from the distal guts of lean and obese adolescents exhibit partial functional redundancy besides clear differences in community structure.</title>
        <authorList>
            <person name="Ferrer M."/>
            <person name="Ruiz A."/>
            <person name="Lanza F."/>
            <person name="Haange S.B."/>
            <person name="Oberbach A."/>
            <person name="Till H."/>
            <person name="Bargiela R."/>
            <person name="Campoy C."/>
            <person name="Segura M.T."/>
            <person name="Richter M."/>
            <person name="von Bergen M."/>
            <person name="Seifert J."/>
            <person name="Suarez A."/>
        </authorList>
    </citation>
    <scope>NUCLEOTIDE SEQUENCE</scope>
</reference>
<name>K1RSF2_9ZZZZ</name>
<dbReference type="EMBL" id="AJWZ01011671">
    <property type="protein sequence ID" value="EKC44420.1"/>
    <property type="molecule type" value="Genomic_DNA"/>
</dbReference>
<organism evidence="1">
    <name type="scientific">human gut metagenome</name>
    <dbReference type="NCBI Taxonomy" id="408170"/>
    <lineage>
        <taxon>unclassified sequences</taxon>
        <taxon>metagenomes</taxon>
        <taxon>organismal metagenomes</taxon>
    </lineage>
</organism>
<proteinExistence type="predicted"/>
<comment type="caution">
    <text evidence="1">The sequence shown here is derived from an EMBL/GenBank/DDBJ whole genome shotgun (WGS) entry which is preliminary data.</text>
</comment>
<sequence length="266" mass="29664">MKIRPRLLARALSLEPGQPFTVDAQNRTLTELNKLGVFRSVTLNVPPADSLAGSDSLDIEIDARLDLPIAADLETDVVSKSNSFLGPGIAFKVSHNNLFRGGEVLALKLNGSYEWQTGNKQSGGRDSRLNSYELGLNATLDLPRLLWPGAARRHARATHTEGRTSFQLGLDLMNRPDYFRMISFGGSAGYTFRTSAYSHHALTLLKLTYNKLLHTTESFDQTLDANPTIAMSFRDQFIPSLGYTYTFDRLYGQTGNRRLFWQNSLT</sequence>
<dbReference type="AlphaFoldDB" id="K1RSF2"/>
<accession>K1RSF2</accession>
<gene>
    <name evidence="1" type="ORF">OBE_17491</name>
</gene>
<keyword evidence="1" id="KW-0449">Lipoprotein</keyword>